<dbReference type="EMBL" id="JAPEVA010000030">
    <property type="protein sequence ID" value="KAJ4406045.1"/>
    <property type="molecule type" value="Genomic_DNA"/>
</dbReference>
<evidence type="ECO:0000313" key="4">
    <source>
        <dbReference type="EMBL" id="KAJ4406045.1"/>
    </source>
</evidence>
<dbReference type="AlphaFoldDB" id="A0A9W8ZGF5"/>
<feature type="transmembrane region" description="Helical" evidence="2">
    <location>
        <begin position="51"/>
        <end position="72"/>
    </location>
</feature>
<keyword evidence="2" id="KW-1133">Transmembrane helix</keyword>
<dbReference type="Pfam" id="PF08530">
    <property type="entry name" value="PepX_C"/>
    <property type="match status" value="1"/>
</dbReference>
<dbReference type="NCBIfam" id="TIGR00976">
    <property type="entry name" value="CocE_NonD"/>
    <property type="match status" value="1"/>
</dbReference>
<dbReference type="Pfam" id="PF02129">
    <property type="entry name" value="Peptidase_S15"/>
    <property type="match status" value="1"/>
</dbReference>
<dbReference type="Gene3D" id="1.10.3020.10">
    <property type="entry name" value="alpha-amino acid ester hydrolase ( Helical cap domain)"/>
    <property type="match status" value="1"/>
</dbReference>
<gene>
    <name evidence="4" type="ORF">N0V91_004930</name>
</gene>
<dbReference type="InterPro" id="IPR000383">
    <property type="entry name" value="Xaa-Pro-like_dom"/>
</dbReference>
<reference evidence="4" key="1">
    <citation type="submission" date="2022-10" db="EMBL/GenBank/DDBJ databases">
        <title>Tapping the CABI collections for fungal endophytes: first genome assemblies for Collariella, Neodidymelliopsis, Ascochyta clinopodiicola, Didymella pomorum, Didymosphaeria variabile, Neocosmospora piperis and Neocucurbitaria cava.</title>
        <authorList>
            <person name="Hill R."/>
        </authorList>
    </citation>
    <scope>NUCLEOTIDE SEQUENCE</scope>
    <source>
        <strain evidence="4">IMI 355091</strain>
    </source>
</reference>
<keyword evidence="2" id="KW-0472">Membrane</keyword>
<dbReference type="GO" id="GO:0008239">
    <property type="term" value="F:dipeptidyl-peptidase activity"/>
    <property type="evidence" value="ECO:0007669"/>
    <property type="project" value="InterPro"/>
</dbReference>
<dbReference type="InterPro" id="IPR005674">
    <property type="entry name" value="CocE/Ser_esterase"/>
</dbReference>
<evidence type="ECO:0000313" key="5">
    <source>
        <dbReference type="Proteomes" id="UP001140510"/>
    </source>
</evidence>
<dbReference type="Gene3D" id="3.40.50.1820">
    <property type="entry name" value="alpha/beta hydrolase"/>
    <property type="match status" value="1"/>
</dbReference>
<dbReference type="SMART" id="SM00939">
    <property type="entry name" value="PepX_C"/>
    <property type="match status" value="1"/>
</dbReference>
<evidence type="ECO:0000256" key="2">
    <source>
        <dbReference type="SAM" id="Phobius"/>
    </source>
</evidence>
<dbReference type="SUPFAM" id="SSF49785">
    <property type="entry name" value="Galactose-binding domain-like"/>
    <property type="match status" value="1"/>
</dbReference>
<accession>A0A9W8ZGF5</accession>
<keyword evidence="2" id="KW-0812">Transmembrane</keyword>
<evidence type="ECO:0000259" key="3">
    <source>
        <dbReference type="SMART" id="SM00939"/>
    </source>
</evidence>
<comment type="caution">
    <text evidence="4">The sequence shown here is derived from an EMBL/GenBank/DDBJ whole genome shotgun (WGS) entry which is preliminary data.</text>
</comment>
<dbReference type="InterPro" id="IPR029058">
    <property type="entry name" value="AB_hydrolase_fold"/>
</dbReference>
<feature type="domain" description="Xaa-Pro dipeptidyl-peptidase C-terminal" evidence="3">
    <location>
        <begin position="236"/>
        <end position="461"/>
    </location>
</feature>
<dbReference type="InterPro" id="IPR008979">
    <property type="entry name" value="Galactose-bd-like_sf"/>
</dbReference>
<dbReference type="SUPFAM" id="SSF53474">
    <property type="entry name" value="alpha/beta-Hydrolases"/>
    <property type="match status" value="1"/>
</dbReference>
<dbReference type="Proteomes" id="UP001140510">
    <property type="component" value="Unassembled WGS sequence"/>
</dbReference>
<evidence type="ECO:0000256" key="1">
    <source>
        <dbReference type="ARBA" id="ARBA00022801"/>
    </source>
</evidence>
<keyword evidence="5" id="KW-1185">Reference proteome</keyword>
<name>A0A9W8ZGF5_9PLEO</name>
<proteinExistence type="predicted"/>
<protein>
    <recommendedName>
        <fullName evidence="3">Xaa-Pro dipeptidyl-peptidase C-terminal domain-containing protein</fullName>
    </recommendedName>
</protein>
<sequence length="469" mass="52617">MSLNPRAFAARGYQVLMVSSRGTFGSGGTFDPFRNDVEDGRCIVDWMRKQLWYAGSFATIGGSYLSFTQWAFMVDPPKDMIAAVATVSVHDPPRAFWDTGALNLDVVRWAGHVSTQEKPKFTWKSFTRPKLEPVLRSVPLAQNVRRYLGDEARWVDRIIATPDVSDSYYEPMRLAKALDRIDIPILIITGWHDIFLEQSIEQYRRLKERGCPVAMTAGPWSHVKCALSGKANRAGFDWIEQHLGSQNEAERKSAVEYFVTGAQQWRSVPVYPPPSTPCVFYLHADGRLRTDPALQTADSSSFVFDPENPTPTIGGNALLSFGAVNDSTLAKRKDVLIFDSDPLENDLEFCGKVTIELAHTSSNPHADVFVRVSEVEANSRSVNVTEAYKRLDPERADGEIVRLNLHDASHRFMRGRRVRVSIAGGNFPRYARNLGMGDMSNDSNQMRSVEHSVRFSSNTRVHFPVVNPS</sequence>
<organism evidence="4 5">
    <name type="scientific">Didymella pomorum</name>
    <dbReference type="NCBI Taxonomy" id="749634"/>
    <lineage>
        <taxon>Eukaryota</taxon>
        <taxon>Fungi</taxon>
        <taxon>Dikarya</taxon>
        <taxon>Ascomycota</taxon>
        <taxon>Pezizomycotina</taxon>
        <taxon>Dothideomycetes</taxon>
        <taxon>Pleosporomycetidae</taxon>
        <taxon>Pleosporales</taxon>
        <taxon>Pleosporineae</taxon>
        <taxon>Didymellaceae</taxon>
        <taxon>Didymella</taxon>
    </lineage>
</organism>
<dbReference type="OrthoDB" id="416441at2759"/>
<dbReference type="Gene3D" id="2.60.120.260">
    <property type="entry name" value="Galactose-binding domain-like"/>
    <property type="match status" value="1"/>
</dbReference>
<keyword evidence="1" id="KW-0378">Hydrolase</keyword>
<dbReference type="InterPro" id="IPR013736">
    <property type="entry name" value="Xaa-Pro_dipept_C"/>
</dbReference>